<name>A0A2H9TGY5_9FUNG</name>
<protein>
    <recommendedName>
        <fullName evidence="6 18">Autophagy-related protein 9</fullName>
    </recommendedName>
</protein>
<dbReference type="PANTHER" id="PTHR13038">
    <property type="entry name" value="APG9 AUTOPHAGY 9"/>
    <property type="match status" value="1"/>
</dbReference>
<dbReference type="Proteomes" id="UP000240830">
    <property type="component" value="Unassembled WGS sequence"/>
</dbReference>
<feature type="transmembrane region" description="Helical" evidence="18">
    <location>
        <begin position="416"/>
        <end position="434"/>
    </location>
</feature>
<dbReference type="GO" id="GO:0034727">
    <property type="term" value="P:piecemeal microautophagy of the nucleus"/>
    <property type="evidence" value="ECO:0007669"/>
    <property type="project" value="TreeGrafter"/>
</dbReference>
<evidence type="ECO:0000313" key="20">
    <source>
        <dbReference type="Proteomes" id="UP000240830"/>
    </source>
</evidence>
<comment type="catalytic activity">
    <reaction evidence="16">
        <text>a 1,2-diacyl-sn-glycero-3-phospho-(1D-myo-inositol-3-phosphate)(in) = a 1,2-diacyl-sn-glycero-3-phospho-(1D-myo-inositol-3-phosphate)(out)</text>
        <dbReference type="Rhea" id="RHEA:67920"/>
        <dbReference type="ChEBI" id="CHEBI:58088"/>
    </reaction>
</comment>
<evidence type="ECO:0000256" key="9">
    <source>
        <dbReference type="ARBA" id="ARBA00022989"/>
    </source>
</evidence>
<evidence type="ECO:0000256" key="16">
    <source>
        <dbReference type="ARBA" id="ARBA00024621"/>
    </source>
</evidence>
<comment type="caution">
    <text evidence="19">The sequence shown here is derived from an EMBL/GenBank/DDBJ whole genome shotgun (WGS) entry which is preliminary data.</text>
</comment>
<evidence type="ECO:0000256" key="13">
    <source>
        <dbReference type="ARBA" id="ARBA00023136"/>
    </source>
</evidence>
<accession>A0A2H9TGY5</accession>
<comment type="catalytic activity">
    <reaction evidence="14">
        <text>a 1,2-diacyl-sn-glycero-3-phospho-L-serine(in) = a 1,2-diacyl-sn-glycero-3-phospho-L-serine(out)</text>
        <dbReference type="Rhea" id="RHEA:38663"/>
        <dbReference type="ChEBI" id="CHEBI:57262"/>
    </reaction>
</comment>
<dbReference type="PANTHER" id="PTHR13038:SF10">
    <property type="entry name" value="AUTOPHAGY-RELATED PROTEIN 9"/>
    <property type="match status" value="1"/>
</dbReference>
<evidence type="ECO:0000256" key="17">
    <source>
        <dbReference type="ARBA" id="ARBA00024631"/>
    </source>
</evidence>
<keyword evidence="7 18" id="KW-0813">Transport</keyword>
<dbReference type="EMBL" id="MTSL01000192">
    <property type="protein sequence ID" value="PJF17043.1"/>
    <property type="molecule type" value="Genomic_DNA"/>
</dbReference>
<dbReference type="GO" id="GO:0030659">
    <property type="term" value="C:cytoplasmic vesicle membrane"/>
    <property type="evidence" value="ECO:0007669"/>
    <property type="project" value="UniProtKB-SubCell"/>
</dbReference>
<proteinExistence type="inferred from homology"/>
<keyword evidence="8 18" id="KW-0812">Transmembrane</keyword>
<keyword evidence="20" id="KW-1185">Reference proteome</keyword>
<sequence length="580" mass="67184">MVIFNCSNWLKRMSQHDWPSAYGVSQISGRAVEPVDMADSMEDESRPMIGSILRFVSDWVGADARQPPPFRMSPDDEHETPTAVIEMQHLVERPDEEDNDPERERALREWKQIGNVDTFLEQAGNGSFPSDSLPSHKMPLLAMISVVSFYGVLIWQFIRLVQDVPNLARMRRFYGKLLTVPEELISTTEFSEIIDKVVEIQKKHPVSVDRLNAYDVSNRIMRRENYLIALFNKEVIQTEVPMFGQSFGLTKTLEWNLSFCILNFVFDESCSIRRGFLKDVRREKLSQGLQKRFLIMGLINLFLAPFIFVFLLAYFIFRYGEELYRNPKSIGMRQYTTAARWKLREFNELPHYFNRRLANSHRKATKYIDQFQISRFDPFARLVSFIAGSLAVVLIGITIANEDLLMHFEITLGKSVIWYVGLLGVVLTICRSMIPDSTKSSDPEKLMNDIAEYTHYMPRSWKGKLHTDNIRKEFGTMFNYKFTILFKELVSVVTTPFVLLVTLPKCTDQLVEFFREFSVHVDGIGYVCSFALFDFQRHGNKKYGGAGTDKRQHTRQGKMEKSFISFVGNNPNWTPHEDGS</sequence>
<keyword evidence="10 18" id="KW-0072">Autophagy</keyword>
<dbReference type="GO" id="GO:0005789">
    <property type="term" value="C:endoplasmic reticulum membrane"/>
    <property type="evidence" value="ECO:0007669"/>
    <property type="project" value="UniProtKB-SubCell"/>
</dbReference>
<evidence type="ECO:0000256" key="5">
    <source>
        <dbReference type="ARBA" id="ARBA00006185"/>
    </source>
</evidence>
<evidence type="ECO:0000313" key="19">
    <source>
        <dbReference type="EMBL" id="PJF17043.1"/>
    </source>
</evidence>
<comment type="caution">
    <text evidence="18">Lacks conserved residue(s) required for the propagation of feature annotation.</text>
</comment>
<feature type="transmembrane region" description="Helical" evidence="18">
    <location>
        <begin position="293"/>
        <end position="317"/>
    </location>
</feature>
<evidence type="ECO:0000256" key="14">
    <source>
        <dbReference type="ARBA" id="ARBA00024479"/>
    </source>
</evidence>
<organism evidence="19 20">
    <name type="scientific">Paramicrosporidium saccamoebae</name>
    <dbReference type="NCBI Taxonomy" id="1246581"/>
    <lineage>
        <taxon>Eukaryota</taxon>
        <taxon>Fungi</taxon>
        <taxon>Fungi incertae sedis</taxon>
        <taxon>Cryptomycota</taxon>
        <taxon>Cryptomycota incertae sedis</taxon>
        <taxon>Paramicrosporidium</taxon>
    </lineage>
</organism>
<dbReference type="GO" id="GO:0034497">
    <property type="term" value="P:protein localization to phagophore assembly site"/>
    <property type="evidence" value="ECO:0007669"/>
    <property type="project" value="TreeGrafter"/>
</dbReference>
<keyword evidence="9 18" id="KW-1133">Transmembrane helix</keyword>
<gene>
    <name evidence="19" type="ORF">PSACC_03141</name>
</gene>
<evidence type="ECO:0000256" key="12">
    <source>
        <dbReference type="ARBA" id="ARBA00023055"/>
    </source>
</evidence>
<dbReference type="InterPro" id="IPR007241">
    <property type="entry name" value="Autophagy-rel_prot_9"/>
</dbReference>
<keyword evidence="12 18" id="KW-0445">Lipid transport</keyword>
<comment type="function">
    <text evidence="18">Phospholipid scramblase involved in autophagy. Cycles between the preautophagosomal structure/phagophore assembly site (PAS) and the cytoplasmic vesicle pool and supplies membrane for the growing autophagosome. Lipid scramblase activity plays a key role in preautophagosomal structure/phagophore assembly by distributing the phospholipids that arrive through ATG2 from the cytoplasmic to the luminal leaflet of the bilayer, thereby driving autophagosomal membrane expansion.</text>
</comment>
<dbReference type="AlphaFoldDB" id="A0A2H9TGY5"/>
<dbReference type="GO" id="GO:0000139">
    <property type="term" value="C:Golgi membrane"/>
    <property type="evidence" value="ECO:0007669"/>
    <property type="project" value="UniProtKB-SubCell"/>
</dbReference>
<evidence type="ECO:0000256" key="11">
    <source>
        <dbReference type="ARBA" id="ARBA00023034"/>
    </source>
</evidence>
<evidence type="ECO:0000256" key="8">
    <source>
        <dbReference type="ARBA" id="ARBA00022692"/>
    </source>
</evidence>
<dbReference type="GO" id="GO:0006869">
    <property type="term" value="P:lipid transport"/>
    <property type="evidence" value="ECO:0007669"/>
    <property type="project" value="UniProtKB-KW"/>
</dbReference>
<comment type="subcellular location">
    <subcellularLocation>
        <location evidence="1">Cytoplasmic vesicle membrane</location>
        <topology evidence="1">Multi-pass membrane protein</topology>
    </subcellularLocation>
    <subcellularLocation>
        <location evidence="2">Endoplasmic reticulum membrane</location>
        <topology evidence="2">Multi-pass membrane protein</topology>
    </subcellularLocation>
    <subcellularLocation>
        <location evidence="4">Golgi apparatus membrane</location>
        <topology evidence="4">Multi-pass membrane protein</topology>
    </subcellularLocation>
    <subcellularLocation>
        <location evidence="3 18">Preautophagosomal structure membrane</location>
        <topology evidence="3 18">Multi-pass membrane protein</topology>
    </subcellularLocation>
</comment>
<dbReference type="GO" id="GO:0005776">
    <property type="term" value="C:autophagosome"/>
    <property type="evidence" value="ECO:0007669"/>
    <property type="project" value="TreeGrafter"/>
</dbReference>
<dbReference type="GO" id="GO:0061709">
    <property type="term" value="P:reticulophagy"/>
    <property type="evidence" value="ECO:0007669"/>
    <property type="project" value="TreeGrafter"/>
</dbReference>
<evidence type="ECO:0000256" key="7">
    <source>
        <dbReference type="ARBA" id="ARBA00022448"/>
    </source>
</evidence>
<evidence type="ECO:0000256" key="15">
    <source>
        <dbReference type="ARBA" id="ARBA00024615"/>
    </source>
</evidence>
<keyword evidence="13 18" id="KW-0472">Membrane</keyword>
<evidence type="ECO:0000256" key="3">
    <source>
        <dbReference type="ARBA" id="ARBA00004511"/>
    </source>
</evidence>
<dbReference type="OrthoDB" id="2020634at2759"/>
<comment type="similarity">
    <text evidence="5 18">Belongs to the ATG9 family.</text>
</comment>
<dbReference type="GO" id="GO:0000422">
    <property type="term" value="P:autophagy of mitochondrion"/>
    <property type="evidence" value="ECO:0007669"/>
    <property type="project" value="TreeGrafter"/>
</dbReference>
<dbReference type="GO" id="GO:0034045">
    <property type="term" value="C:phagophore assembly site membrane"/>
    <property type="evidence" value="ECO:0007669"/>
    <property type="project" value="UniProtKB-SubCell"/>
</dbReference>
<keyword evidence="11" id="KW-0333">Golgi apparatus</keyword>
<evidence type="ECO:0000256" key="18">
    <source>
        <dbReference type="RuleBase" id="RU364027"/>
    </source>
</evidence>
<evidence type="ECO:0000256" key="2">
    <source>
        <dbReference type="ARBA" id="ARBA00004477"/>
    </source>
</evidence>
<reference evidence="19 20" key="1">
    <citation type="submission" date="2016-10" db="EMBL/GenBank/DDBJ databases">
        <title>The genome of Paramicrosporidium saccamoebae is the missing link in understanding Cryptomycota and Microsporidia evolution.</title>
        <authorList>
            <person name="Quandt C.A."/>
            <person name="Beaudet D."/>
            <person name="Corsaro D."/>
            <person name="Michel R."/>
            <person name="Corradi N."/>
            <person name="James T."/>
        </authorList>
    </citation>
    <scope>NUCLEOTIDE SEQUENCE [LARGE SCALE GENOMIC DNA]</scope>
    <source>
        <strain evidence="19 20">KSL3</strain>
    </source>
</reference>
<feature type="transmembrane region" description="Helical" evidence="18">
    <location>
        <begin position="382"/>
        <end position="404"/>
    </location>
</feature>
<dbReference type="STRING" id="1246581.A0A2H9TGY5"/>
<comment type="catalytic activity">
    <reaction evidence="17">
        <text>a 1,2-diacyl-sn-glycero-3-phosphocholine(in) = a 1,2-diacyl-sn-glycero-3-phosphocholine(out)</text>
        <dbReference type="Rhea" id="RHEA:38571"/>
        <dbReference type="ChEBI" id="CHEBI:57643"/>
    </reaction>
</comment>
<evidence type="ECO:0000256" key="10">
    <source>
        <dbReference type="ARBA" id="ARBA00023006"/>
    </source>
</evidence>
<comment type="catalytic activity">
    <reaction evidence="15">
        <text>a 1,2-diacyl-sn-glycero-3-phosphoethanolamine(in) = a 1,2-diacyl-sn-glycero-3-phosphoethanolamine(out)</text>
        <dbReference type="Rhea" id="RHEA:38895"/>
        <dbReference type="ChEBI" id="CHEBI:64612"/>
    </reaction>
</comment>
<evidence type="ECO:0000256" key="6">
    <source>
        <dbReference type="ARBA" id="ARBA00018074"/>
    </source>
</evidence>
<evidence type="ECO:0000256" key="1">
    <source>
        <dbReference type="ARBA" id="ARBA00004439"/>
    </source>
</evidence>
<evidence type="ECO:0000256" key="4">
    <source>
        <dbReference type="ARBA" id="ARBA00004653"/>
    </source>
</evidence>
<dbReference type="Pfam" id="PF04109">
    <property type="entry name" value="ATG9"/>
    <property type="match status" value="1"/>
</dbReference>
<feature type="non-terminal residue" evidence="19">
    <location>
        <position position="580"/>
    </location>
</feature>